<name>A0A2K9LJW7_9GAMM</name>
<protein>
    <submittedName>
        <fullName evidence="1">Uncharacterized protein</fullName>
    </submittedName>
</protein>
<dbReference type="EMBL" id="CP022684">
    <property type="protein sequence ID" value="AUM12540.1"/>
    <property type="molecule type" value="Genomic_DNA"/>
</dbReference>
<organism evidence="1 2">
    <name type="scientific">Ketobacter alkanivorans</name>
    <dbReference type="NCBI Taxonomy" id="1917421"/>
    <lineage>
        <taxon>Bacteria</taxon>
        <taxon>Pseudomonadati</taxon>
        <taxon>Pseudomonadota</taxon>
        <taxon>Gammaproteobacteria</taxon>
        <taxon>Pseudomonadales</taxon>
        <taxon>Ketobacteraceae</taxon>
        <taxon>Ketobacter</taxon>
    </lineage>
</organism>
<sequence>MVVVLWVCASLHCYPFTQRNDYDRFFHFLALESQGAIKAFRLIVVDSTGKSPTDKNRFGSVEFREYAN</sequence>
<keyword evidence="2" id="KW-1185">Reference proteome</keyword>
<dbReference type="Proteomes" id="UP000235116">
    <property type="component" value="Chromosome"/>
</dbReference>
<evidence type="ECO:0000313" key="1">
    <source>
        <dbReference type="EMBL" id="AUM12540.1"/>
    </source>
</evidence>
<accession>A0A2K9LJW7</accession>
<evidence type="ECO:0000313" key="2">
    <source>
        <dbReference type="Proteomes" id="UP000235116"/>
    </source>
</evidence>
<dbReference type="KEGG" id="kak:Kalk_08960"/>
<dbReference type="AlphaFoldDB" id="A0A2K9LJW7"/>
<gene>
    <name evidence="1" type="ORF">Kalk_08960</name>
</gene>
<proteinExistence type="predicted"/>
<reference evidence="2" key="1">
    <citation type="submission" date="2017-08" db="EMBL/GenBank/DDBJ databases">
        <title>Direct submision.</title>
        <authorList>
            <person name="Kim S.-J."/>
            <person name="Rhee S.-K."/>
        </authorList>
    </citation>
    <scope>NUCLEOTIDE SEQUENCE [LARGE SCALE GENOMIC DNA]</scope>
    <source>
        <strain evidence="2">GI5</strain>
    </source>
</reference>